<reference evidence="1 2" key="1">
    <citation type="submission" date="2016-10" db="EMBL/GenBank/DDBJ databases">
        <title>Rodentibacter gen. nov. and new species.</title>
        <authorList>
            <person name="Christensen H."/>
        </authorList>
    </citation>
    <scope>NUCLEOTIDE SEQUENCE [LARGE SCALE GENOMIC DNA]</scope>
    <source>
        <strain evidence="1 2">Ac69</strain>
    </source>
</reference>
<dbReference type="RefSeq" id="WP_077427325.1">
    <property type="nucleotide sequence ID" value="NZ_MLHH01000012.1"/>
</dbReference>
<gene>
    <name evidence="1" type="ORF">BKK48_06475</name>
</gene>
<proteinExistence type="predicted"/>
<dbReference type="Proteomes" id="UP000189437">
    <property type="component" value="Unassembled WGS sequence"/>
</dbReference>
<accession>A0A1V3I8V7</accession>
<dbReference type="EMBL" id="MLHH01000012">
    <property type="protein sequence ID" value="OOF36388.1"/>
    <property type="molecule type" value="Genomic_DNA"/>
</dbReference>
<dbReference type="STRING" id="1908258.BKK48_06475"/>
<protein>
    <submittedName>
        <fullName evidence="1">Uncharacterized protein</fullName>
    </submittedName>
</protein>
<organism evidence="1 2">
    <name type="scientific">Rodentibacter heidelbergensis</name>
    <dbReference type="NCBI Taxonomy" id="1908258"/>
    <lineage>
        <taxon>Bacteria</taxon>
        <taxon>Pseudomonadati</taxon>
        <taxon>Pseudomonadota</taxon>
        <taxon>Gammaproteobacteria</taxon>
        <taxon>Pasteurellales</taxon>
        <taxon>Pasteurellaceae</taxon>
        <taxon>Rodentibacter</taxon>
    </lineage>
</organism>
<dbReference type="AlphaFoldDB" id="A0A1V3I8V7"/>
<evidence type="ECO:0000313" key="2">
    <source>
        <dbReference type="Proteomes" id="UP000189437"/>
    </source>
</evidence>
<keyword evidence="2" id="KW-1185">Reference proteome</keyword>
<dbReference type="OrthoDB" id="9965947at2"/>
<sequence length="62" mass="6999">MAIKEAIQKGNTVWVLLEGERYPTGISGILQSYTATSLHVKLLDNTNRVKVYDEKLRPVKIV</sequence>
<name>A0A1V3I8V7_9PAST</name>
<evidence type="ECO:0000313" key="1">
    <source>
        <dbReference type="EMBL" id="OOF36388.1"/>
    </source>
</evidence>
<comment type="caution">
    <text evidence="1">The sequence shown here is derived from an EMBL/GenBank/DDBJ whole genome shotgun (WGS) entry which is preliminary data.</text>
</comment>